<organism evidence="2 3">
    <name type="scientific">Oceanidesulfovibrio indonesiensis</name>
    <dbReference type="NCBI Taxonomy" id="54767"/>
    <lineage>
        <taxon>Bacteria</taxon>
        <taxon>Pseudomonadati</taxon>
        <taxon>Thermodesulfobacteriota</taxon>
        <taxon>Desulfovibrionia</taxon>
        <taxon>Desulfovibrionales</taxon>
        <taxon>Desulfovibrionaceae</taxon>
        <taxon>Oceanidesulfovibrio</taxon>
    </lineage>
</organism>
<dbReference type="Pfam" id="PF13579">
    <property type="entry name" value="Glyco_trans_4_4"/>
    <property type="match status" value="1"/>
</dbReference>
<dbReference type="OrthoDB" id="5443168at2"/>
<dbReference type="GO" id="GO:0016757">
    <property type="term" value="F:glycosyltransferase activity"/>
    <property type="evidence" value="ECO:0007669"/>
    <property type="project" value="UniProtKB-ARBA"/>
</dbReference>
<dbReference type="SUPFAM" id="SSF53756">
    <property type="entry name" value="UDP-Glycosyltransferase/glycogen phosphorylase"/>
    <property type="match status" value="1"/>
</dbReference>
<keyword evidence="3" id="KW-1185">Reference proteome</keyword>
<dbReference type="Gene3D" id="3.40.50.2000">
    <property type="entry name" value="Glycogen Phosphorylase B"/>
    <property type="match status" value="2"/>
</dbReference>
<dbReference type="EMBL" id="QMIE01000025">
    <property type="protein sequence ID" value="TVM14358.1"/>
    <property type="molecule type" value="Genomic_DNA"/>
</dbReference>
<accession>A0A7M3MA52</accession>
<dbReference type="RefSeq" id="WP_144304529.1">
    <property type="nucleotide sequence ID" value="NZ_QMIE01000025.1"/>
</dbReference>
<dbReference type="CDD" id="cd03811">
    <property type="entry name" value="GT4_GT28_WabH-like"/>
    <property type="match status" value="1"/>
</dbReference>
<dbReference type="PANTHER" id="PTHR45947">
    <property type="entry name" value="SULFOQUINOVOSYL TRANSFERASE SQD2"/>
    <property type="match status" value="1"/>
</dbReference>
<evidence type="ECO:0000313" key="2">
    <source>
        <dbReference type="EMBL" id="TVM14358.1"/>
    </source>
</evidence>
<proteinExistence type="predicted"/>
<sequence length="356" mass="39079">MRGVFIVVPSLNPTGPIKGAVALANGLADTCPVTLAALKAGPEPVYRIAEGVRVVRLAEYGSPRKRLDAYTRLLAEAGGRSHSVSVSMCLSADFFNAMCKKHARIISSVRGNLPQNYRMDYGPLGVGAAMAHLVLLRRFDAVTAMSESMADQIRRFLGRRPEVVHNFIDEAELEPYRATERHTGSGEHRFVFVGSLSLRKKPRLLLEAAKELKARGEQVHIRLVGDGPMRTELERDAKSMGLGDCVAFMGQRDDPYPEVAAADVFVLPSLSEGVSRAALEALYLGVPCVMRDVDANRELVKEPAQGRLFSRDEDIAHVMLAVSQEAKQRTGRPCLLPPEFRQEYAIARYRGIIGLA</sequence>
<dbReference type="Pfam" id="PF13692">
    <property type="entry name" value="Glyco_trans_1_4"/>
    <property type="match status" value="1"/>
</dbReference>
<evidence type="ECO:0000259" key="1">
    <source>
        <dbReference type="Pfam" id="PF13579"/>
    </source>
</evidence>
<gene>
    <name evidence="2" type="ORF">DPQ33_17565</name>
</gene>
<evidence type="ECO:0000313" key="3">
    <source>
        <dbReference type="Proteomes" id="UP000448292"/>
    </source>
</evidence>
<reference evidence="2 3" key="1">
    <citation type="submission" date="2018-06" db="EMBL/GenBank/DDBJ databases">
        <title>Complete genome of Desulfovibrio indonesiensis P37SLT.</title>
        <authorList>
            <person name="Crispim J.S."/>
            <person name="Vidigal P.M.P."/>
            <person name="Silva L.C.F."/>
            <person name="Laguardia C.N."/>
            <person name="Araujo L.C."/>
            <person name="Dias R.S."/>
            <person name="Sousa M.P."/>
            <person name="Paula S.O."/>
            <person name="Silva C."/>
        </authorList>
    </citation>
    <scope>NUCLEOTIDE SEQUENCE [LARGE SCALE GENOMIC DNA]</scope>
    <source>
        <strain evidence="2 3">P37SLT</strain>
    </source>
</reference>
<dbReference type="AlphaFoldDB" id="A0A7M3MA52"/>
<feature type="domain" description="Glycosyltransferase subfamily 4-like N-terminal" evidence="1">
    <location>
        <begin position="15"/>
        <end position="164"/>
    </location>
</feature>
<dbReference type="InterPro" id="IPR050194">
    <property type="entry name" value="Glycosyltransferase_grp1"/>
</dbReference>
<dbReference type="PANTHER" id="PTHR45947:SF3">
    <property type="entry name" value="SULFOQUINOVOSYL TRANSFERASE SQD2"/>
    <property type="match status" value="1"/>
</dbReference>
<protein>
    <recommendedName>
        <fullName evidence="1">Glycosyltransferase subfamily 4-like N-terminal domain-containing protein</fullName>
    </recommendedName>
</protein>
<comment type="caution">
    <text evidence="2">The sequence shown here is derived from an EMBL/GenBank/DDBJ whole genome shotgun (WGS) entry which is preliminary data.</text>
</comment>
<dbReference type="Proteomes" id="UP000448292">
    <property type="component" value="Unassembled WGS sequence"/>
</dbReference>
<name>A0A7M3MA52_9BACT</name>
<dbReference type="InterPro" id="IPR028098">
    <property type="entry name" value="Glyco_trans_4-like_N"/>
</dbReference>